<evidence type="ECO:0000256" key="5">
    <source>
        <dbReference type="PIRSR" id="PIRSR001430-2"/>
    </source>
</evidence>
<dbReference type="Gene3D" id="3.30.70.580">
    <property type="entry name" value="Pseudouridine synthase I, catalytic domain, N-terminal subdomain"/>
    <property type="match status" value="1"/>
</dbReference>
<dbReference type="InterPro" id="IPR001406">
    <property type="entry name" value="PsdUridine_synth_TruA"/>
</dbReference>
<evidence type="ECO:0000256" key="2">
    <source>
        <dbReference type="ARBA" id="ARBA00022694"/>
    </source>
</evidence>
<evidence type="ECO:0000313" key="8">
    <source>
        <dbReference type="EMBL" id="EIE21170.1"/>
    </source>
</evidence>
<dbReference type="InterPro" id="IPR020095">
    <property type="entry name" value="PsdUridine_synth_TruA_C"/>
</dbReference>
<feature type="active site" description="Nucleophile" evidence="4">
    <location>
        <position position="98"/>
    </location>
</feature>
<dbReference type="FunFam" id="3.30.70.580:FF:000001">
    <property type="entry name" value="tRNA pseudouridine synthase A"/>
    <property type="match status" value="1"/>
</dbReference>
<keyword evidence="2 6" id="KW-0819">tRNA processing</keyword>
<reference evidence="8 9" key="1">
    <citation type="journal article" date="2012" name="Genome Biol.">
        <title>The genome of the polar eukaryotic microalga coccomyxa subellipsoidea reveals traits of cold adaptation.</title>
        <authorList>
            <person name="Blanc G."/>
            <person name="Agarkova I."/>
            <person name="Grimwood J."/>
            <person name="Kuo A."/>
            <person name="Brueggeman A."/>
            <person name="Dunigan D."/>
            <person name="Gurnon J."/>
            <person name="Ladunga I."/>
            <person name="Lindquist E."/>
            <person name="Lucas S."/>
            <person name="Pangilinan J."/>
            <person name="Proschold T."/>
            <person name="Salamov A."/>
            <person name="Schmutz J."/>
            <person name="Weeks D."/>
            <person name="Yamada T."/>
            <person name="Claverie J.M."/>
            <person name="Grigoriev I."/>
            <person name="Van Etten J."/>
            <person name="Lomsadze A."/>
            <person name="Borodovsky M."/>
        </authorList>
    </citation>
    <scope>NUCLEOTIDE SEQUENCE [LARGE SCALE GENOMIC DNA]</scope>
    <source>
        <strain evidence="8 9">C-169</strain>
    </source>
</reference>
<gene>
    <name evidence="8" type="ORF">COCSUDRAFT_30311</name>
</gene>
<dbReference type="SUPFAM" id="SSF55120">
    <property type="entry name" value="Pseudouridine synthase"/>
    <property type="match status" value="1"/>
</dbReference>
<dbReference type="Gene3D" id="3.30.70.660">
    <property type="entry name" value="Pseudouridine synthase I, catalytic domain, C-terminal subdomain"/>
    <property type="match status" value="1"/>
</dbReference>
<dbReference type="PANTHER" id="PTHR11142:SF0">
    <property type="entry name" value="TRNA PSEUDOURIDINE SYNTHASE-LIKE 1"/>
    <property type="match status" value="1"/>
</dbReference>
<evidence type="ECO:0000259" key="7">
    <source>
        <dbReference type="Pfam" id="PF01416"/>
    </source>
</evidence>
<feature type="binding site" evidence="5">
    <location>
        <position position="156"/>
    </location>
    <ligand>
        <name>substrate</name>
    </ligand>
</feature>
<keyword evidence="9" id="KW-1185">Reference proteome</keyword>
<comment type="caution">
    <text evidence="8">The sequence shown here is derived from an EMBL/GenBank/DDBJ whole genome shotgun (WGS) entry which is preliminary data.</text>
</comment>
<dbReference type="RefSeq" id="XP_005645714.1">
    <property type="nucleotide sequence ID" value="XM_005645657.1"/>
</dbReference>
<dbReference type="OrthoDB" id="271910at2759"/>
<evidence type="ECO:0000313" key="9">
    <source>
        <dbReference type="Proteomes" id="UP000007264"/>
    </source>
</evidence>
<dbReference type="PANTHER" id="PTHR11142">
    <property type="entry name" value="PSEUDOURIDYLATE SYNTHASE"/>
    <property type="match status" value="1"/>
</dbReference>
<dbReference type="InterPro" id="IPR020103">
    <property type="entry name" value="PsdUridine_synth_cat_dom_sf"/>
</dbReference>
<dbReference type="GO" id="GO:0003723">
    <property type="term" value="F:RNA binding"/>
    <property type="evidence" value="ECO:0007669"/>
    <property type="project" value="InterPro"/>
</dbReference>
<evidence type="ECO:0000256" key="6">
    <source>
        <dbReference type="RuleBase" id="RU003792"/>
    </source>
</evidence>
<dbReference type="InterPro" id="IPR020097">
    <property type="entry name" value="PsdUridine_synth_TruA_a/b_dom"/>
</dbReference>
<evidence type="ECO:0000256" key="1">
    <source>
        <dbReference type="ARBA" id="ARBA00009375"/>
    </source>
</evidence>
<dbReference type="NCBIfam" id="TIGR00071">
    <property type="entry name" value="hisT_truA"/>
    <property type="match status" value="1"/>
</dbReference>
<dbReference type="GO" id="GO:0031119">
    <property type="term" value="P:tRNA pseudouridine synthesis"/>
    <property type="evidence" value="ECO:0007669"/>
    <property type="project" value="TreeGrafter"/>
</dbReference>
<evidence type="ECO:0000256" key="4">
    <source>
        <dbReference type="PIRSR" id="PIRSR001430-1"/>
    </source>
</evidence>
<dbReference type="EMBL" id="AGSI01000013">
    <property type="protein sequence ID" value="EIE21170.1"/>
    <property type="molecule type" value="Genomic_DNA"/>
</dbReference>
<dbReference type="Pfam" id="PF01416">
    <property type="entry name" value="PseudoU_synth_1"/>
    <property type="match status" value="2"/>
</dbReference>
<dbReference type="GeneID" id="17039152"/>
<name>I0YS01_COCSC</name>
<dbReference type="eggNOG" id="KOG4393">
    <property type="taxonomic scope" value="Eukaryota"/>
</dbReference>
<dbReference type="GO" id="GO:0160147">
    <property type="term" value="F:tRNA pseudouridine(38-40) synthase activity"/>
    <property type="evidence" value="ECO:0007669"/>
    <property type="project" value="UniProtKB-EC"/>
</dbReference>
<dbReference type="AlphaFoldDB" id="I0YS01"/>
<feature type="domain" description="Pseudouridine synthase I TruA alpha/beta" evidence="7">
    <location>
        <begin position="189"/>
        <end position="297"/>
    </location>
</feature>
<dbReference type="CDD" id="cd02570">
    <property type="entry name" value="PseudoU_synth_EcTruA"/>
    <property type="match status" value="1"/>
</dbReference>
<dbReference type="EC" id="5.4.99.12" evidence="6"/>
<proteinExistence type="inferred from homology"/>
<comment type="catalytic activity">
    <reaction evidence="6">
        <text>uridine(38/39/40) in tRNA = pseudouridine(38/39/40) in tRNA</text>
        <dbReference type="Rhea" id="RHEA:22376"/>
        <dbReference type="Rhea" id="RHEA-COMP:10085"/>
        <dbReference type="Rhea" id="RHEA-COMP:10087"/>
        <dbReference type="ChEBI" id="CHEBI:65314"/>
        <dbReference type="ChEBI" id="CHEBI:65315"/>
        <dbReference type="EC" id="5.4.99.12"/>
    </reaction>
</comment>
<dbReference type="KEGG" id="csl:COCSUDRAFT_30311"/>
<dbReference type="STRING" id="574566.I0YS01"/>
<accession>I0YS01</accession>
<sequence>MQLQLRRIGCQRLCLRVYKFKSGKIDRLPVPVLQRRHCTALLHNYKATISYDGTDYNGFQLQLGVRGRTIQGELEKALTLVTQNDRAELKVTASGRTDAGVHASGQVVNFFSGKGHCPSRLWHSMNRLLPPDIRVLDVQPVGPDFNARFSALSKEYRFQICTGPLHDPFLWRYSQHVYLPLDVEAMRQAAKCFLGSHDFTQFASTYPVGMNPRKTLTRFEVVEVRPGFLRLEVQGSGFLYRMVRHMVGALIEVGKGTMKEAQIEELLALGSKKFPGEKHRGWTVADAKGLFLHEVWY</sequence>
<dbReference type="HAMAP" id="MF_00171">
    <property type="entry name" value="TruA"/>
    <property type="match status" value="1"/>
</dbReference>
<comment type="similarity">
    <text evidence="1 6">Belongs to the tRNA pseudouridine synthase TruA family.</text>
</comment>
<dbReference type="Proteomes" id="UP000007264">
    <property type="component" value="Unassembled WGS sequence"/>
</dbReference>
<organism evidence="8 9">
    <name type="scientific">Coccomyxa subellipsoidea (strain C-169)</name>
    <name type="common">Green microalga</name>
    <dbReference type="NCBI Taxonomy" id="574566"/>
    <lineage>
        <taxon>Eukaryota</taxon>
        <taxon>Viridiplantae</taxon>
        <taxon>Chlorophyta</taxon>
        <taxon>core chlorophytes</taxon>
        <taxon>Trebouxiophyceae</taxon>
        <taxon>Trebouxiophyceae incertae sedis</taxon>
        <taxon>Coccomyxaceae</taxon>
        <taxon>Coccomyxa</taxon>
        <taxon>Coccomyxa subellipsoidea</taxon>
    </lineage>
</organism>
<keyword evidence="3 6" id="KW-0413">Isomerase</keyword>
<dbReference type="InterPro" id="IPR020094">
    <property type="entry name" value="TruA/RsuA/RluB/E/F_N"/>
</dbReference>
<feature type="domain" description="Pseudouridine synthase I TruA alpha/beta" evidence="7">
    <location>
        <begin position="47"/>
        <end position="149"/>
    </location>
</feature>
<evidence type="ECO:0000256" key="3">
    <source>
        <dbReference type="ARBA" id="ARBA00023235"/>
    </source>
</evidence>
<protein>
    <recommendedName>
        <fullName evidence="6">tRNA pseudouridine synthase</fullName>
        <ecNumber evidence="6">5.4.99.12</ecNumber>
    </recommendedName>
</protein>
<dbReference type="PIRSF" id="PIRSF001430">
    <property type="entry name" value="tRNA_psdUrid_synth"/>
    <property type="match status" value="1"/>
</dbReference>